<dbReference type="InterPro" id="IPR036922">
    <property type="entry name" value="Rieske_2Fe-2S_sf"/>
</dbReference>
<dbReference type="STRING" id="9258.ENSOANP00000003625"/>
<feature type="compositionally biased region" description="Basic residues" evidence="12">
    <location>
        <begin position="11"/>
        <end position="23"/>
    </location>
</feature>
<keyword evidence="8" id="KW-0411">Iron-sulfur</keyword>
<dbReference type="CDD" id="cd03470">
    <property type="entry name" value="Rieske_cytochrome_bc1"/>
    <property type="match status" value="1"/>
</dbReference>
<dbReference type="HOGENOM" id="CLU_055690_0_1_1"/>
<dbReference type="eggNOG" id="KOG1671">
    <property type="taxonomic scope" value="Eukaryota"/>
</dbReference>
<dbReference type="InterPro" id="IPR006317">
    <property type="entry name" value="Ubiquinol_cyt_c_Rdtase_Fe-S-su"/>
</dbReference>
<evidence type="ECO:0000256" key="10">
    <source>
        <dbReference type="ARBA" id="ARBA00023157"/>
    </source>
</evidence>
<evidence type="ECO:0000313" key="15">
    <source>
        <dbReference type="Proteomes" id="UP000002279"/>
    </source>
</evidence>
<evidence type="ECO:0000256" key="12">
    <source>
        <dbReference type="SAM" id="MobiDB-lite"/>
    </source>
</evidence>
<name>F7AL08_ORNAN</name>
<keyword evidence="10" id="KW-1015">Disulfide bond</keyword>
<keyword evidence="6" id="KW-1133">Transmembrane helix</keyword>
<dbReference type="NCBIfam" id="TIGR01416">
    <property type="entry name" value="Rieske_proteo"/>
    <property type="match status" value="1"/>
</dbReference>
<keyword evidence="15" id="KW-1185">Reference proteome</keyword>
<evidence type="ECO:0000256" key="11">
    <source>
        <dbReference type="ARBA" id="ARBA00034078"/>
    </source>
</evidence>
<sequence length="294" mass="32230">MAVVKRESHRTLVKVSRKKRRRPVNTNVRAEEDGEVEEGPKGTGALAEMSGDNGFRSQEKSGNSLKTGLNVISLFRSSRNSSVRGSDRAEHAPASVRYSHTDIKVPDFSDYRRAEVSDSTKSSKDSSEARKGFSYLITATTTVGVAYAAKNVVSQFVSSMSASADVLAMSKIEIKLSDIPEGKNMAFKWRGKPLFVRHRTQKEIEQEGAVEVSQLRDPQHDLDRVKKPEWVILIGVCTHLGCVPIANAGDFGGYYCPCHGSHYDASGRIRKGPAPLNLEVPAYEFTGDDLVIVG</sequence>
<protein>
    <submittedName>
        <fullName evidence="14">Ubiquinol-cytochrome c reductase, Rieske iron-sulfur polypeptide 1</fullName>
    </submittedName>
</protein>
<proteinExistence type="inferred from homology"/>
<dbReference type="InterPro" id="IPR037008">
    <property type="entry name" value="bc1_Rieske_TM_sf"/>
</dbReference>
<dbReference type="Ensembl" id="ENSOANT00000003626.2">
    <property type="protein sequence ID" value="ENSOANP00000003625.2"/>
    <property type="gene ID" value="ENSOANG00000002291.2"/>
</dbReference>
<comment type="subcellular location">
    <subcellularLocation>
        <location evidence="1">Membrane</location>
        <topology evidence="1">Single-pass membrane protein</topology>
    </subcellularLocation>
</comment>
<gene>
    <name evidence="14" type="primary">UQCRFS1</name>
</gene>
<dbReference type="GO" id="GO:0005739">
    <property type="term" value="C:mitochondrion"/>
    <property type="evidence" value="ECO:0007669"/>
    <property type="project" value="Ensembl"/>
</dbReference>
<dbReference type="Bgee" id="ENSOANG00000002291">
    <property type="expression patterns" value="Expressed in heart and 7 other cell types or tissues"/>
</dbReference>
<dbReference type="Pfam" id="PF02921">
    <property type="entry name" value="UCR_TM"/>
    <property type="match status" value="1"/>
</dbReference>
<accession>F7AL08</accession>
<dbReference type="FunFam" id="1.20.5.270:FF:000001">
    <property type="entry name" value="Cytochrome b-c1 complex subunit Rieske, mitochondrial"/>
    <property type="match status" value="1"/>
</dbReference>
<evidence type="ECO:0000256" key="9">
    <source>
        <dbReference type="ARBA" id="ARBA00023136"/>
    </source>
</evidence>
<evidence type="ECO:0000259" key="13">
    <source>
        <dbReference type="PROSITE" id="PS51296"/>
    </source>
</evidence>
<evidence type="ECO:0000256" key="3">
    <source>
        <dbReference type="ARBA" id="ARBA00022692"/>
    </source>
</evidence>
<dbReference type="AlphaFoldDB" id="F7AL08"/>
<dbReference type="Proteomes" id="UP000002279">
    <property type="component" value="Chromosome 11"/>
</dbReference>
<dbReference type="Pfam" id="PF00355">
    <property type="entry name" value="Rieske"/>
    <property type="match status" value="1"/>
</dbReference>
<dbReference type="InterPro" id="IPR005805">
    <property type="entry name" value="Rieske_Fe-S_prot_C"/>
</dbReference>
<dbReference type="SUPFAM" id="SSF81502">
    <property type="entry name" value="ISP transmembrane anchor"/>
    <property type="match status" value="1"/>
</dbReference>
<dbReference type="InParanoid" id="F7AL08"/>
<dbReference type="InterPro" id="IPR014349">
    <property type="entry name" value="Rieske_Fe-S_prot"/>
</dbReference>
<feature type="region of interest" description="Disordered" evidence="12">
    <location>
        <begin position="1"/>
        <end position="62"/>
    </location>
</feature>
<comment type="cofactor">
    <cofactor evidence="11">
        <name>[2Fe-2S] cluster</name>
        <dbReference type="ChEBI" id="CHEBI:190135"/>
    </cofactor>
</comment>
<reference evidence="14" key="2">
    <citation type="submission" date="2025-08" db="UniProtKB">
        <authorList>
            <consortium name="Ensembl"/>
        </authorList>
    </citation>
    <scope>IDENTIFICATION</scope>
    <source>
        <strain evidence="14">Glennie</strain>
    </source>
</reference>
<dbReference type="FunCoup" id="F7AL08">
    <property type="interactions" value="1087"/>
</dbReference>
<reference evidence="14 15" key="1">
    <citation type="journal article" date="2008" name="Nature">
        <title>Genome analysis of the platypus reveals unique signatures of evolution.</title>
        <authorList>
            <person name="Warren W.C."/>
            <person name="Hillier L.W."/>
            <person name="Marshall Graves J.A."/>
            <person name="Birney E."/>
            <person name="Ponting C.P."/>
            <person name="Grutzner F."/>
            <person name="Belov K."/>
            <person name="Miller W."/>
            <person name="Clarke L."/>
            <person name="Chinwalla A.T."/>
            <person name="Yang S.P."/>
            <person name="Heger A."/>
            <person name="Locke D.P."/>
            <person name="Miethke P."/>
            <person name="Waters P.D."/>
            <person name="Veyrunes F."/>
            <person name="Fulton L."/>
            <person name="Fulton B."/>
            <person name="Graves T."/>
            <person name="Wallis J."/>
            <person name="Puente X.S."/>
            <person name="Lopez-Otin C."/>
            <person name="Ordonez G.R."/>
            <person name="Eichler E.E."/>
            <person name="Chen L."/>
            <person name="Cheng Z."/>
            <person name="Deakin J.E."/>
            <person name="Alsop A."/>
            <person name="Thompson K."/>
            <person name="Kirby P."/>
            <person name="Papenfuss A.T."/>
            <person name="Wakefield M.J."/>
            <person name="Olender T."/>
            <person name="Lancet D."/>
            <person name="Huttley G.A."/>
            <person name="Smit A.F."/>
            <person name="Pask A."/>
            <person name="Temple-Smith P."/>
            <person name="Batzer M.A."/>
            <person name="Walker J.A."/>
            <person name="Konkel M.K."/>
            <person name="Harris R.S."/>
            <person name="Whittington C.M."/>
            <person name="Wong E.S."/>
            <person name="Gemmell N.J."/>
            <person name="Buschiazzo E."/>
            <person name="Vargas Jentzsch I.M."/>
            <person name="Merkel A."/>
            <person name="Schmitz J."/>
            <person name="Zemann A."/>
            <person name="Churakov G."/>
            <person name="Kriegs J.O."/>
            <person name="Brosius J."/>
            <person name="Murchison E.P."/>
            <person name="Sachidanandam R."/>
            <person name="Smith C."/>
            <person name="Hannon G.J."/>
            <person name="Tsend-Ayush E."/>
            <person name="McMillan D."/>
            <person name="Attenborough R."/>
            <person name="Rens W."/>
            <person name="Ferguson-Smith M."/>
            <person name="Lefevre C.M."/>
            <person name="Sharp J.A."/>
            <person name="Nicholas K.R."/>
            <person name="Ray D.A."/>
            <person name="Kube M."/>
            <person name="Reinhardt R."/>
            <person name="Pringle T.H."/>
            <person name="Taylor J."/>
            <person name="Jones R.C."/>
            <person name="Nixon B."/>
            <person name="Dacheux J.L."/>
            <person name="Niwa H."/>
            <person name="Sekita Y."/>
            <person name="Huang X."/>
            <person name="Stark A."/>
            <person name="Kheradpour P."/>
            <person name="Kellis M."/>
            <person name="Flicek P."/>
            <person name="Chen Y."/>
            <person name="Webber C."/>
            <person name="Hardison R."/>
            <person name="Nelson J."/>
            <person name="Hallsworth-Pepin K."/>
            <person name="Delehaunty K."/>
            <person name="Markovic C."/>
            <person name="Minx P."/>
            <person name="Feng Y."/>
            <person name="Kremitzki C."/>
            <person name="Mitreva M."/>
            <person name="Glasscock J."/>
            <person name="Wylie T."/>
            <person name="Wohldmann P."/>
            <person name="Thiru P."/>
            <person name="Nhan M.N."/>
            <person name="Pohl C.S."/>
            <person name="Smith S.M."/>
            <person name="Hou S."/>
            <person name="Nefedov M."/>
            <person name="de Jong P.J."/>
            <person name="Renfree M.B."/>
            <person name="Mardis E.R."/>
            <person name="Wilson R.K."/>
        </authorList>
    </citation>
    <scope>NUCLEOTIDE SEQUENCE [LARGE SCALE GENOMIC DNA]</scope>
    <source>
        <strain evidence="14 15">Glennie</strain>
    </source>
</reference>
<evidence type="ECO:0000256" key="8">
    <source>
        <dbReference type="ARBA" id="ARBA00023014"/>
    </source>
</evidence>
<dbReference type="GO" id="GO:0034551">
    <property type="term" value="P:mitochondrial respiratory chain complex III assembly"/>
    <property type="evidence" value="ECO:0007669"/>
    <property type="project" value="Ensembl"/>
</dbReference>
<dbReference type="GO" id="GO:0008121">
    <property type="term" value="F:quinol-cytochrome-c reductase activity"/>
    <property type="evidence" value="ECO:0007669"/>
    <property type="project" value="InterPro"/>
</dbReference>
<comment type="similarity">
    <text evidence="2">Belongs to the Rieske iron-sulfur protein family.</text>
</comment>
<dbReference type="InterPro" id="IPR004192">
    <property type="entry name" value="Rieske_TM"/>
</dbReference>
<dbReference type="InterPro" id="IPR017941">
    <property type="entry name" value="Rieske_2Fe-2S"/>
</dbReference>
<dbReference type="FunFam" id="2.102.10.10:FF:000001">
    <property type="entry name" value="Cytochrome b-c1 complex subunit Rieske, mitochondrial"/>
    <property type="match status" value="1"/>
</dbReference>
<dbReference type="GO" id="GO:0046872">
    <property type="term" value="F:metal ion binding"/>
    <property type="evidence" value="ECO:0007669"/>
    <property type="project" value="UniProtKB-KW"/>
</dbReference>
<evidence type="ECO:0000256" key="7">
    <source>
        <dbReference type="ARBA" id="ARBA00023004"/>
    </source>
</evidence>
<evidence type="ECO:0000256" key="4">
    <source>
        <dbReference type="ARBA" id="ARBA00022714"/>
    </source>
</evidence>
<dbReference type="PROSITE" id="PS51296">
    <property type="entry name" value="RIESKE"/>
    <property type="match status" value="1"/>
</dbReference>
<dbReference type="PRINTS" id="PR00162">
    <property type="entry name" value="RIESKE"/>
</dbReference>
<keyword evidence="3" id="KW-0812">Transmembrane</keyword>
<dbReference type="PANTHER" id="PTHR10134">
    <property type="entry name" value="CYTOCHROME B-C1 COMPLEX SUBUNIT RIESKE, MITOCHONDRIAL"/>
    <property type="match status" value="1"/>
</dbReference>
<dbReference type="GO" id="GO:0045275">
    <property type="term" value="C:respiratory chain complex III"/>
    <property type="evidence" value="ECO:0000318"/>
    <property type="project" value="GO_Central"/>
</dbReference>
<keyword evidence="7" id="KW-0408">Iron</keyword>
<evidence type="ECO:0000256" key="1">
    <source>
        <dbReference type="ARBA" id="ARBA00004167"/>
    </source>
</evidence>
<dbReference type="GO" id="GO:0006122">
    <property type="term" value="P:mitochondrial electron transport, ubiquinol to cytochrome c"/>
    <property type="evidence" value="ECO:0000318"/>
    <property type="project" value="GO_Central"/>
</dbReference>
<dbReference type="Gene3D" id="1.20.5.270">
    <property type="entry name" value="Ubiquinol cytochrome reductase, transmembrane domain"/>
    <property type="match status" value="1"/>
</dbReference>
<evidence type="ECO:0000256" key="2">
    <source>
        <dbReference type="ARBA" id="ARBA00010651"/>
    </source>
</evidence>
<keyword evidence="5" id="KW-0479">Metal-binding</keyword>
<dbReference type="GO" id="GO:0051537">
    <property type="term" value="F:2 iron, 2 sulfur cluster binding"/>
    <property type="evidence" value="ECO:0007669"/>
    <property type="project" value="UniProtKB-KW"/>
</dbReference>
<dbReference type="GeneTree" id="ENSGT00390000001014"/>
<dbReference type="OMA" id="PPYDFND"/>
<feature type="compositionally biased region" description="Basic and acidic residues" evidence="12">
    <location>
        <begin position="1"/>
        <end position="10"/>
    </location>
</feature>
<keyword evidence="4" id="KW-0001">2Fe-2S</keyword>
<keyword evidence="9" id="KW-0472">Membrane</keyword>
<dbReference type="GO" id="GO:0016491">
    <property type="term" value="F:oxidoreductase activity"/>
    <property type="evidence" value="ECO:0000318"/>
    <property type="project" value="GO_Central"/>
</dbReference>
<dbReference type="SUPFAM" id="SSF50022">
    <property type="entry name" value="ISP domain"/>
    <property type="match status" value="1"/>
</dbReference>
<feature type="domain" description="Rieske" evidence="13">
    <location>
        <begin position="197"/>
        <end position="292"/>
    </location>
</feature>
<reference evidence="14" key="3">
    <citation type="submission" date="2025-09" db="UniProtKB">
        <authorList>
            <consortium name="Ensembl"/>
        </authorList>
    </citation>
    <scope>IDENTIFICATION</scope>
    <source>
        <strain evidence="14">Glennie</strain>
    </source>
</reference>
<dbReference type="OrthoDB" id="1637982at2759"/>
<evidence type="ECO:0000313" key="14">
    <source>
        <dbReference type="Ensembl" id="ENSOANP00000003625.2"/>
    </source>
</evidence>
<evidence type="ECO:0000256" key="6">
    <source>
        <dbReference type="ARBA" id="ARBA00022989"/>
    </source>
</evidence>
<organism evidence="14 15">
    <name type="scientific">Ornithorhynchus anatinus</name>
    <name type="common">Duckbill platypus</name>
    <dbReference type="NCBI Taxonomy" id="9258"/>
    <lineage>
        <taxon>Eukaryota</taxon>
        <taxon>Metazoa</taxon>
        <taxon>Chordata</taxon>
        <taxon>Craniata</taxon>
        <taxon>Vertebrata</taxon>
        <taxon>Euteleostomi</taxon>
        <taxon>Mammalia</taxon>
        <taxon>Monotremata</taxon>
        <taxon>Ornithorhynchidae</taxon>
        <taxon>Ornithorhynchus</taxon>
    </lineage>
</organism>
<evidence type="ECO:0000256" key="5">
    <source>
        <dbReference type="ARBA" id="ARBA00022723"/>
    </source>
</evidence>
<dbReference type="Gene3D" id="2.102.10.10">
    <property type="entry name" value="Rieske [2Fe-2S] iron-sulphur domain"/>
    <property type="match status" value="1"/>
</dbReference>